<accession>A0A1H4VLM9</accession>
<evidence type="ECO:0000313" key="2">
    <source>
        <dbReference type="Proteomes" id="UP000182652"/>
    </source>
</evidence>
<dbReference type="Proteomes" id="UP000182652">
    <property type="component" value="Unassembled WGS sequence"/>
</dbReference>
<organism evidence="1 2">
    <name type="scientific">Arthrobacter woluwensis</name>
    <dbReference type="NCBI Taxonomy" id="156980"/>
    <lineage>
        <taxon>Bacteria</taxon>
        <taxon>Bacillati</taxon>
        <taxon>Actinomycetota</taxon>
        <taxon>Actinomycetes</taxon>
        <taxon>Micrococcales</taxon>
        <taxon>Micrococcaceae</taxon>
        <taxon>Arthrobacter</taxon>
    </lineage>
</organism>
<keyword evidence="2" id="KW-1185">Reference proteome</keyword>
<sequence>MTARHNGGMKTEDGHTTNYRTTFIEVAEDCPVVSAEVPAARAKPTMAQRQFELIDEAPYQLTSDDLLFRIHAERTGIPPEEWPEARAAFFSKGQPCLRASPLAKRYGWGIHHDDDGRVALVPLGSERYAELAADPAVQHVRAMRSSRG</sequence>
<gene>
    <name evidence="1" type="ORF">SAMN04489745_3242</name>
</gene>
<dbReference type="Pfam" id="PF19654">
    <property type="entry name" value="DUF6157"/>
    <property type="match status" value="1"/>
</dbReference>
<dbReference type="InterPro" id="IPR046155">
    <property type="entry name" value="DUF6157"/>
</dbReference>
<dbReference type="AlphaFoldDB" id="A0A1H4VLM9"/>
<evidence type="ECO:0000313" key="1">
    <source>
        <dbReference type="EMBL" id="SEC81750.1"/>
    </source>
</evidence>
<proteinExistence type="predicted"/>
<dbReference type="STRING" id="156980.SAMN04489745_3242"/>
<name>A0A1H4VLM9_9MICC</name>
<protein>
    <submittedName>
        <fullName evidence="1">Uncharacterized protein</fullName>
    </submittedName>
</protein>
<dbReference type="EMBL" id="FNSN01000004">
    <property type="protein sequence ID" value="SEC81750.1"/>
    <property type="molecule type" value="Genomic_DNA"/>
</dbReference>
<reference evidence="1 2" key="1">
    <citation type="submission" date="2016-10" db="EMBL/GenBank/DDBJ databases">
        <authorList>
            <person name="de Groot N.N."/>
        </authorList>
    </citation>
    <scope>NUCLEOTIDE SEQUENCE [LARGE SCALE GENOMIC DNA]</scope>
    <source>
        <strain evidence="1 2">DSM 10495</strain>
    </source>
</reference>